<name>A0ABQ0MY74_9GAMM</name>
<dbReference type="EMBL" id="BDQM01000031">
    <property type="protein sequence ID" value="GAW97332.1"/>
    <property type="molecule type" value="Genomic_DNA"/>
</dbReference>
<keyword evidence="1" id="KW-0472">Membrane</keyword>
<keyword evidence="3" id="KW-1185">Reference proteome</keyword>
<proteinExistence type="predicted"/>
<keyword evidence="1" id="KW-1133">Transmembrane helix</keyword>
<dbReference type="Proteomes" id="UP000197068">
    <property type="component" value="Unassembled WGS sequence"/>
</dbReference>
<feature type="transmembrane region" description="Helical" evidence="1">
    <location>
        <begin position="5"/>
        <end position="24"/>
    </location>
</feature>
<evidence type="ECO:0000256" key="1">
    <source>
        <dbReference type="SAM" id="Phobius"/>
    </source>
</evidence>
<keyword evidence="1" id="KW-0812">Transmembrane</keyword>
<feature type="transmembrane region" description="Helical" evidence="1">
    <location>
        <begin position="36"/>
        <end position="56"/>
    </location>
</feature>
<protein>
    <submittedName>
        <fullName evidence="2">Uncharacterized protein</fullName>
    </submittedName>
</protein>
<accession>A0ABQ0MY74</accession>
<comment type="caution">
    <text evidence="2">The sequence shown here is derived from an EMBL/GenBank/DDBJ whole genome shotgun (WGS) entry which is preliminary data.</text>
</comment>
<reference evidence="2 3" key="1">
    <citation type="submission" date="2017-06" db="EMBL/GenBank/DDBJ databases">
        <title>Whole Genome Sequences of Colwellia marinimaniae MTCD1.</title>
        <authorList>
            <person name="Kusumoto H."/>
            <person name="Inoue M."/>
            <person name="Tanikawa K."/>
            <person name="Maeji H."/>
            <person name="Cameron J.H."/>
            <person name="Bartlett D.H."/>
        </authorList>
    </citation>
    <scope>NUCLEOTIDE SEQUENCE [LARGE SCALE GENOMIC DNA]</scope>
    <source>
        <strain evidence="2 3">MTCD1</strain>
    </source>
</reference>
<evidence type="ECO:0000313" key="3">
    <source>
        <dbReference type="Proteomes" id="UP000197068"/>
    </source>
</evidence>
<evidence type="ECO:0000313" key="2">
    <source>
        <dbReference type="EMBL" id="GAW97332.1"/>
    </source>
</evidence>
<sequence length="66" mass="7586">MKLKYLICIIFVIPLLGLFIVNIFATNLSVFQVSSTNFVCLAVLLIGIVDILFITFKRYKLNFNKK</sequence>
<gene>
    <name evidence="2" type="ORF">MTCD1_02959</name>
</gene>
<organism evidence="2 3">
    <name type="scientific">Colwellia marinimaniae</name>
    <dbReference type="NCBI Taxonomy" id="1513592"/>
    <lineage>
        <taxon>Bacteria</taxon>
        <taxon>Pseudomonadati</taxon>
        <taxon>Pseudomonadota</taxon>
        <taxon>Gammaproteobacteria</taxon>
        <taxon>Alteromonadales</taxon>
        <taxon>Colwelliaceae</taxon>
        <taxon>Colwellia</taxon>
    </lineage>
</organism>